<dbReference type="AlphaFoldDB" id="A0A162GC71"/>
<organism evidence="1 2">
    <name type="scientific">Bdellovibrio bacteriovorus</name>
    <dbReference type="NCBI Taxonomy" id="959"/>
    <lineage>
        <taxon>Bacteria</taxon>
        <taxon>Pseudomonadati</taxon>
        <taxon>Bdellovibrionota</taxon>
        <taxon>Bdellovibrionia</taxon>
        <taxon>Bdellovibrionales</taxon>
        <taxon>Pseudobdellovibrionaceae</taxon>
        <taxon>Bdellovibrio</taxon>
    </lineage>
</organism>
<reference evidence="1 2" key="1">
    <citation type="submission" date="2016-03" db="EMBL/GenBank/DDBJ databases">
        <authorList>
            <person name="Ploux O."/>
        </authorList>
    </citation>
    <scope>NUCLEOTIDE SEQUENCE [LARGE SCALE GENOMIC DNA]</scope>
    <source>
        <strain evidence="1 2">EC13</strain>
    </source>
</reference>
<dbReference type="Proteomes" id="UP000075799">
    <property type="component" value="Unassembled WGS sequence"/>
</dbReference>
<dbReference type="OrthoDB" id="5293304at2"/>
<gene>
    <name evidence="1" type="ORF">AZI87_00455</name>
</gene>
<sequence length="171" mass="18485">MRSLKLIVINALTLIIGLGLMSGSVSQRSAEAARFENIPSLQVNRLGNLRGQYLTVLYAVGSRPFISTDSSQITISQVKESRTVYISADSMSLPSVQVEKEGFRPSYNIIVFVVSPQPNYSWVNADGSAPQGMSITNNRMSSLINAINKTDVDSFVAAQGEAGTLQVNLVK</sequence>
<accession>A0A162GC71</accession>
<proteinExistence type="predicted"/>
<evidence type="ECO:0000313" key="1">
    <source>
        <dbReference type="EMBL" id="KYG67789.1"/>
    </source>
</evidence>
<evidence type="ECO:0000313" key="2">
    <source>
        <dbReference type="Proteomes" id="UP000075799"/>
    </source>
</evidence>
<comment type="caution">
    <text evidence="1">The sequence shown here is derived from an EMBL/GenBank/DDBJ whole genome shotgun (WGS) entry which is preliminary data.</text>
</comment>
<protein>
    <submittedName>
        <fullName evidence="1">Uncharacterized protein</fullName>
    </submittedName>
</protein>
<dbReference type="RefSeq" id="WP_063204494.1">
    <property type="nucleotide sequence ID" value="NZ_LUKD01000001.1"/>
</dbReference>
<dbReference type="EMBL" id="LUKD01000001">
    <property type="protein sequence ID" value="KYG67789.1"/>
    <property type="molecule type" value="Genomic_DNA"/>
</dbReference>
<name>A0A162GC71_BDEBC</name>